<dbReference type="Gene3D" id="3.40.190.10">
    <property type="entry name" value="Periplasmic binding protein-like II"/>
    <property type="match status" value="2"/>
</dbReference>
<dbReference type="InterPro" id="IPR006059">
    <property type="entry name" value="SBP"/>
</dbReference>
<dbReference type="EMBL" id="DXHP01000127">
    <property type="protein sequence ID" value="HIW06818.1"/>
    <property type="molecule type" value="Genomic_DNA"/>
</dbReference>
<dbReference type="AlphaFoldDB" id="A0A9D1Q5F3"/>
<dbReference type="GO" id="GO:0042597">
    <property type="term" value="C:periplasmic space"/>
    <property type="evidence" value="ECO:0007669"/>
    <property type="project" value="UniProtKB-SubCell"/>
</dbReference>
<dbReference type="Proteomes" id="UP000823934">
    <property type="component" value="Unassembled WGS sequence"/>
</dbReference>
<dbReference type="PANTHER" id="PTHR30222">
    <property type="entry name" value="SPERMIDINE/PUTRESCINE-BINDING PERIPLASMIC PROTEIN"/>
    <property type="match status" value="1"/>
</dbReference>
<evidence type="ECO:0000256" key="3">
    <source>
        <dbReference type="ARBA" id="ARBA00022729"/>
    </source>
</evidence>
<comment type="subcellular location">
    <subcellularLocation>
        <location evidence="1 5">Periplasm</location>
    </subcellularLocation>
</comment>
<reference evidence="6" key="2">
    <citation type="submission" date="2021-04" db="EMBL/GenBank/DDBJ databases">
        <authorList>
            <person name="Gilroy R."/>
        </authorList>
    </citation>
    <scope>NUCLEOTIDE SEQUENCE</scope>
    <source>
        <strain evidence="6">CHK160-9182</strain>
    </source>
</reference>
<dbReference type="PIRSF" id="PIRSF019574">
    <property type="entry name" value="Periplasmic_polyamine_BP"/>
    <property type="match status" value="1"/>
</dbReference>
<evidence type="ECO:0000313" key="7">
    <source>
        <dbReference type="Proteomes" id="UP000823934"/>
    </source>
</evidence>
<accession>A0A9D1Q5F3</accession>
<dbReference type="PRINTS" id="PR00909">
    <property type="entry name" value="SPERMDNBNDNG"/>
</dbReference>
<dbReference type="GO" id="GO:0015846">
    <property type="term" value="P:polyamine transport"/>
    <property type="evidence" value="ECO:0007669"/>
    <property type="project" value="InterPro"/>
</dbReference>
<evidence type="ECO:0000256" key="5">
    <source>
        <dbReference type="PIRNR" id="PIRNR019574"/>
    </source>
</evidence>
<dbReference type="SUPFAM" id="SSF53850">
    <property type="entry name" value="Periplasmic binding protein-like II"/>
    <property type="match status" value="1"/>
</dbReference>
<protein>
    <recommendedName>
        <fullName evidence="5">Putrescine-binding periplasmic protein</fullName>
    </recommendedName>
</protein>
<comment type="function">
    <text evidence="5">Required for the activity of the bacterial periplasmic transport system of putrescine.</text>
</comment>
<evidence type="ECO:0000256" key="1">
    <source>
        <dbReference type="ARBA" id="ARBA00004418"/>
    </source>
</evidence>
<evidence type="ECO:0000313" key="6">
    <source>
        <dbReference type="EMBL" id="HIW06818.1"/>
    </source>
</evidence>
<dbReference type="Pfam" id="PF13416">
    <property type="entry name" value="SBP_bac_8"/>
    <property type="match status" value="1"/>
</dbReference>
<keyword evidence="3" id="KW-0732">Signal</keyword>
<organism evidence="6 7">
    <name type="scientific">Candidatus Ignatzschineria merdigallinarum</name>
    <dbReference type="NCBI Taxonomy" id="2838621"/>
    <lineage>
        <taxon>Bacteria</taxon>
        <taxon>Pseudomonadati</taxon>
        <taxon>Pseudomonadota</taxon>
        <taxon>Gammaproteobacteria</taxon>
        <taxon>Cardiobacteriales</taxon>
        <taxon>Ignatzschineriaceae</taxon>
        <taxon>Ignatzschineria</taxon>
    </lineage>
</organism>
<evidence type="ECO:0000256" key="4">
    <source>
        <dbReference type="ARBA" id="ARBA00022764"/>
    </source>
</evidence>
<dbReference type="GO" id="GO:0019808">
    <property type="term" value="F:polyamine binding"/>
    <property type="evidence" value="ECO:0007669"/>
    <property type="project" value="InterPro"/>
</dbReference>
<sequence>MMRIIRGITMLVAFLGFTQLSVAEEKQRELKIYNWVSYIDKELIAEFTKQTGIKVIADAFDSNQTLLAKTLTGNSGYDIVVPSDFAVTYLMEADQLLKLDLDKIPNHKNLWPQALEMLNTFEGINDYAIPYFWGTTGIGYDAKKIAEVAPDAPMDSLAAMLDPKYAAQIAECGIYMLDSPAETVPILNMYLGQDPESTSKQDLENVEKMMAAIRPYVKKFHSSEYISAIANGDVCMALGWSGDFFIAKNSALDAGRDNDIQYTIPKEGSIVWFDEMVILKDAENVDEAYEFINFMLDAKNSATAANKIMFPTANKASFEFLDPALRDNPILFPSEESLQNVHIKRPYDMRAQKAVNRMWMKMKSGR</sequence>
<gene>
    <name evidence="6" type="ORF">H9889_05780</name>
</gene>
<dbReference type="PANTHER" id="PTHR30222:SF12">
    <property type="entry name" value="NORSPERMIDINE SENSOR"/>
    <property type="match status" value="1"/>
</dbReference>
<dbReference type="InterPro" id="IPR001188">
    <property type="entry name" value="Sperm_putr-bd"/>
</dbReference>
<name>A0A9D1Q5F3_9GAMM</name>
<comment type="caution">
    <text evidence="6">The sequence shown here is derived from an EMBL/GenBank/DDBJ whole genome shotgun (WGS) entry which is preliminary data.</text>
</comment>
<comment type="similarity">
    <text evidence="5">Belongs to the bacterial solute-binding protein PotD/PotF family.</text>
</comment>
<keyword evidence="4 5" id="KW-0574">Periplasm</keyword>
<reference evidence="6" key="1">
    <citation type="journal article" date="2021" name="PeerJ">
        <title>Extensive microbial diversity within the chicken gut microbiome revealed by metagenomics and culture.</title>
        <authorList>
            <person name="Gilroy R."/>
            <person name="Ravi A."/>
            <person name="Getino M."/>
            <person name="Pursley I."/>
            <person name="Horton D.L."/>
            <person name="Alikhan N.F."/>
            <person name="Baker D."/>
            <person name="Gharbi K."/>
            <person name="Hall N."/>
            <person name="Watson M."/>
            <person name="Adriaenssens E.M."/>
            <person name="Foster-Nyarko E."/>
            <person name="Jarju S."/>
            <person name="Secka A."/>
            <person name="Antonio M."/>
            <person name="Oren A."/>
            <person name="Chaudhuri R.R."/>
            <person name="La Ragione R."/>
            <person name="Hildebrand F."/>
            <person name="Pallen M.J."/>
        </authorList>
    </citation>
    <scope>NUCLEOTIDE SEQUENCE</scope>
    <source>
        <strain evidence="6">CHK160-9182</strain>
    </source>
</reference>
<evidence type="ECO:0000256" key="2">
    <source>
        <dbReference type="ARBA" id="ARBA00022448"/>
    </source>
</evidence>
<keyword evidence="2 5" id="KW-0813">Transport</keyword>
<proteinExistence type="inferred from homology"/>